<dbReference type="InterPro" id="IPR001841">
    <property type="entry name" value="Znf_RING"/>
</dbReference>
<dbReference type="EMBL" id="AK417376">
    <property type="protein sequence ID" value="BAN20591.1"/>
    <property type="molecule type" value="mRNA"/>
</dbReference>
<evidence type="ECO:0000256" key="4">
    <source>
        <dbReference type="SAM" id="Phobius"/>
    </source>
</evidence>
<name>R4WNX6_RIPPE</name>
<keyword evidence="2" id="KW-0862">Zinc</keyword>
<dbReference type="GO" id="GO:0008270">
    <property type="term" value="F:zinc ion binding"/>
    <property type="evidence" value="ECO:0007669"/>
    <property type="project" value="UniProtKB-KW"/>
</dbReference>
<accession>R4WNX6</accession>
<keyword evidence="4" id="KW-0472">Membrane</keyword>
<feature type="transmembrane region" description="Helical" evidence="4">
    <location>
        <begin position="12"/>
        <end position="32"/>
    </location>
</feature>
<dbReference type="SMART" id="SM00184">
    <property type="entry name" value="RING"/>
    <property type="match status" value="2"/>
</dbReference>
<keyword evidence="1 3" id="KW-0863">Zinc-finger</keyword>
<sequence>MSQRNNSFSPFGTAISVGIGVGALAALGYALYEAYQEETTRPMIENVRTTPKCVRCGRELQGEKFQLLCSHKIHKDCLKAHCMDHLIMGNNGPLECPECFSRIPDSLVKSFFPQPSISGPRQITNTEQQLVRSSGGLRCKYCSRDIDFGEPIQLNCSHSFHKNCIASNYIVQRVKGRIFACPITSCKKVVSEDIILSFSTN</sequence>
<evidence type="ECO:0000313" key="6">
    <source>
        <dbReference type="EMBL" id="BAN20591.1"/>
    </source>
</evidence>
<protein>
    <submittedName>
        <fullName evidence="6">Unkown protein</fullName>
    </submittedName>
</protein>
<organism evidence="6">
    <name type="scientific">Riptortus pedestris</name>
    <name type="common">Bean bug</name>
    <dbReference type="NCBI Taxonomy" id="329032"/>
    <lineage>
        <taxon>Eukaryota</taxon>
        <taxon>Metazoa</taxon>
        <taxon>Ecdysozoa</taxon>
        <taxon>Arthropoda</taxon>
        <taxon>Hexapoda</taxon>
        <taxon>Insecta</taxon>
        <taxon>Pterygota</taxon>
        <taxon>Neoptera</taxon>
        <taxon>Paraneoptera</taxon>
        <taxon>Hemiptera</taxon>
        <taxon>Heteroptera</taxon>
        <taxon>Panheteroptera</taxon>
        <taxon>Pentatomomorpha</taxon>
        <taxon>Coreoidea</taxon>
        <taxon>Alydidae</taxon>
        <taxon>Riptortus</taxon>
    </lineage>
</organism>
<dbReference type="PROSITE" id="PS50089">
    <property type="entry name" value="ZF_RING_2"/>
    <property type="match status" value="1"/>
</dbReference>
<proteinExistence type="evidence at transcript level"/>
<evidence type="ECO:0000256" key="3">
    <source>
        <dbReference type="PROSITE-ProRule" id="PRU00175"/>
    </source>
</evidence>
<dbReference type="SUPFAM" id="SSF57850">
    <property type="entry name" value="RING/U-box"/>
    <property type="match status" value="1"/>
</dbReference>
<keyword evidence="1 3" id="KW-0479">Metal-binding</keyword>
<keyword evidence="4" id="KW-0812">Transmembrane</keyword>
<evidence type="ECO:0000259" key="5">
    <source>
        <dbReference type="PROSITE" id="PS50089"/>
    </source>
</evidence>
<evidence type="ECO:0000256" key="1">
    <source>
        <dbReference type="ARBA" id="ARBA00022771"/>
    </source>
</evidence>
<feature type="domain" description="RING-type" evidence="5">
    <location>
        <begin position="139"/>
        <end position="183"/>
    </location>
</feature>
<dbReference type="AlphaFoldDB" id="R4WNX6"/>
<dbReference type="InterPro" id="IPR013083">
    <property type="entry name" value="Znf_RING/FYVE/PHD"/>
</dbReference>
<reference evidence="6" key="1">
    <citation type="journal article" date="2013" name="PLoS ONE">
        <title>Gene expression in gut symbiotic organ of stinkbug affected by extracellular bacterial symbiont.</title>
        <authorList>
            <person name="Futahashi R."/>
            <person name="Tanaka K."/>
            <person name="Tanahashi M."/>
            <person name="Nikoh N."/>
            <person name="Kikuchi Y."/>
            <person name="Lee B.L."/>
            <person name="Fukatsu T."/>
        </authorList>
    </citation>
    <scope>NUCLEOTIDE SEQUENCE</scope>
    <source>
        <tissue evidence="6">Midgut</tissue>
    </source>
</reference>
<dbReference type="Gene3D" id="3.30.40.10">
    <property type="entry name" value="Zinc/RING finger domain, C3HC4 (zinc finger)"/>
    <property type="match status" value="2"/>
</dbReference>
<keyword evidence="4" id="KW-1133">Transmembrane helix</keyword>
<evidence type="ECO:0000256" key="2">
    <source>
        <dbReference type="ARBA" id="ARBA00022833"/>
    </source>
</evidence>